<feature type="non-terminal residue" evidence="1">
    <location>
        <position position="96"/>
    </location>
</feature>
<evidence type="ECO:0008006" key="3">
    <source>
        <dbReference type="Google" id="ProtNLM"/>
    </source>
</evidence>
<evidence type="ECO:0000313" key="1">
    <source>
        <dbReference type="EMBL" id="GMS78514.1"/>
    </source>
</evidence>
<organism evidence="1 2">
    <name type="scientific">Pristionchus entomophagus</name>
    <dbReference type="NCBI Taxonomy" id="358040"/>
    <lineage>
        <taxon>Eukaryota</taxon>
        <taxon>Metazoa</taxon>
        <taxon>Ecdysozoa</taxon>
        <taxon>Nematoda</taxon>
        <taxon>Chromadorea</taxon>
        <taxon>Rhabditida</taxon>
        <taxon>Rhabditina</taxon>
        <taxon>Diplogasteromorpha</taxon>
        <taxon>Diplogasteroidea</taxon>
        <taxon>Neodiplogasteridae</taxon>
        <taxon>Pristionchus</taxon>
    </lineage>
</organism>
<proteinExistence type="predicted"/>
<feature type="non-terminal residue" evidence="1">
    <location>
        <position position="1"/>
    </location>
</feature>
<dbReference type="Proteomes" id="UP001432027">
    <property type="component" value="Unassembled WGS sequence"/>
</dbReference>
<keyword evidence="2" id="KW-1185">Reference proteome</keyword>
<evidence type="ECO:0000313" key="2">
    <source>
        <dbReference type="Proteomes" id="UP001432027"/>
    </source>
</evidence>
<name>A0AAV5S7Y5_9BILA</name>
<accession>A0AAV5S7Y5</accession>
<sequence length="96" mass="11299">DQNSGRYANICSQFTSWFFRLTLSTLRLKVVAHFISIHNNICCQPFHFFNVFQFLPRFVMCFSKPENSTFYNRIKYNLTSGHPASDSQDGKERDFS</sequence>
<reference evidence="1" key="1">
    <citation type="submission" date="2023-10" db="EMBL/GenBank/DDBJ databases">
        <title>Genome assembly of Pristionchus species.</title>
        <authorList>
            <person name="Yoshida K."/>
            <person name="Sommer R.J."/>
        </authorList>
    </citation>
    <scope>NUCLEOTIDE SEQUENCE</scope>
    <source>
        <strain evidence="1">RS0144</strain>
    </source>
</reference>
<protein>
    <recommendedName>
        <fullName evidence="3">G protein-coupled receptor</fullName>
    </recommendedName>
</protein>
<dbReference type="AlphaFoldDB" id="A0AAV5S7Y5"/>
<gene>
    <name evidence="1" type="ORF">PENTCL1PPCAC_689</name>
</gene>
<dbReference type="EMBL" id="BTSX01000001">
    <property type="protein sequence ID" value="GMS78514.1"/>
    <property type="molecule type" value="Genomic_DNA"/>
</dbReference>
<comment type="caution">
    <text evidence="1">The sequence shown here is derived from an EMBL/GenBank/DDBJ whole genome shotgun (WGS) entry which is preliminary data.</text>
</comment>